<dbReference type="eggNOG" id="arCOG01016">
    <property type="taxonomic scope" value="Archaea"/>
</dbReference>
<dbReference type="InterPro" id="IPR038324">
    <property type="entry name" value="Rpb4/RPC9_sf"/>
</dbReference>
<dbReference type="InParanoid" id="L0AD05"/>
<dbReference type="InterPro" id="IPR010924">
    <property type="entry name" value="Rpo4"/>
</dbReference>
<dbReference type="EMBL" id="CP003378">
    <property type="protein sequence ID" value="AFZ70935.1"/>
    <property type="molecule type" value="Genomic_DNA"/>
</dbReference>
<sequence>MERRIEERRYISYYEAKYFMERRIEDSPQINSLQEKSWDYLKTFGDGDSEKASKAIKDLMEMGLKDTTAIMLLNICSDNYSFILSIISSLPEEESTKIDEEKSKKIFEIINNFCANKKS</sequence>
<dbReference type="RefSeq" id="WP_015232832.1">
    <property type="nucleotide sequence ID" value="NC_019791.1"/>
</dbReference>
<evidence type="ECO:0008006" key="3">
    <source>
        <dbReference type="Google" id="ProtNLM"/>
    </source>
</evidence>
<evidence type="ECO:0000313" key="1">
    <source>
        <dbReference type="EMBL" id="AFZ70935.1"/>
    </source>
</evidence>
<dbReference type="GO" id="GO:0030880">
    <property type="term" value="C:RNA polymerase complex"/>
    <property type="evidence" value="ECO:0007669"/>
    <property type="project" value="InterPro"/>
</dbReference>
<dbReference type="GeneID" id="14212476"/>
<dbReference type="GO" id="GO:0000166">
    <property type="term" value="F:nucleotide binding"/>
    <property type="evidence" value="ECO:0007669"/>
    <property type="project" value="InterPro"/>
</dbReference>
<dbReference type="HOGENOM" id="CLU_2067657_0_0_2"/>
<proteinExistence type="predicted"/>
<dbReference type="PANTHER" id="PTHR39646:SF1">
    <property type="entry name" value="DNA-DIRECTED RNA POLYMERASE SUBUNIT RPO4"/>
    <property type="match status" value="1"/>
</dbReference>
<protein>
    <recommendedName>
        <fullName evidence="3">RNA polymerase Rpb4</fullName>
    </recommendedName>
</protein>
<dbReference type="Gene3D" id="1.20.1250.40">
    <property type="match status" value="1"/>
</dbReference>
<dbReference type="KEGG" id="clg:Calag_1216"/>
<reference evidence="2" key="1">
    <citation type="submission" date="2012-03" db="EMBL/GenBank/DDBJ databases">
        <title>Complete genome of Caldisphaera lagunensis DSM 15908.</title>
        <authorList>
            <person name="Lucas S."/>
            <person name="Copeland A."/>
            <person name="Lapidus A."/>
            <person name="Glavina del Rio T."/>
            <person name="Dalin E."/>
            <person name="Tice H."/>
            <person name="Bruce D."/>
            <person name="Goodwin L."/>
            <person name="Pitluck S."/>
            <person name="Peters L."/>
            <person name="Mikhailova N."/>
            <person name="Teshima H."/>
            <person name="Kyrpides N."/>
            <person name="Mavromatis K."/>
            <person name="Ivanova N."/>
            <person name="Brettin T."/>
            <person name="Detter J.C."/>
            <person name="Han C."/>
            <person name="Larimer F."/>
            <person name="Land M."/>
            <person name="Hauser L."/>
            <person name="Markowitz V."/>
            <person name="Cheng J.-F."/>
            <person name="Hugenholtz P."/>
            <person name="Woyke T."/>
            <person name="Wu D."/>
            <person name="Spring S."/>
            <person name="Schroeder M."/>
            <person name="Brambilla E."/>
            <person name="Klenk H.-P."/>
            <person name="Eisen J.A."/>
        </authorList>
    </citation>
    <scope>NUCLEOTIDE SEQUENCE [LARGE SCALE GENOMIC DNA]</scope>
    <source>
        <strain evidence="2">DSM 15908 / JCM 11604 / IC-154</strain>
    </source>
</reference>
<dbReference type="Pfam" id="PF03874">
    <property type="entry name" value="RNA_pol_Rpb4"/>
    <property type="match status" value="1"/>
</dbReference>
<evidence type="ECO:0000313" key="2">
    <source>
        <dbReference type="Proteomes" id="UP000010469"/>
    </source>
</evidence>
<dbReference type="InterPro" id="IPR005574">
    <property type="entry name" value="Rpb4/RPC9"/>
</dbReference>
<accession>L0AD05</accession>
<dbReference type="SUPFAM" id="SSF47819">
    <property type="entry name" value="HRDC-like"/>
    <property type="match status" value="1"/>
</dbReference>
<dbReference type="STRING" id="1056495.Calag_1216"/>
<gene>
    <name evidence="1" type="ordered locus">Calag_1216</name>
</gene>
<organism evidence="1 2">
    <name type="scientific">Caldisphaera lagunensis (strain DSM 15908 / JCM 11604 / ANMR 0165 / IC-154)</name>
    <dbReference type="NCBI Taxonomy" id="1056495"/>
    <lineage>
        <taxon>Archaea</taxon>
        <taxon>Thermoproteota</taxon>
        <taxon>Thermoprotei</taxon>
        <taxon>Acidilobales</taxon>
        <taxon>Caldisphaeraceae</taxon>
        <taxon>Caldisphaera</taxon>
    </lineage>
</organism>
<dbReference type="InterPro" id="IPR010997">
    <property type="entry name" value="HRDC-like_sf"/>
</dbReference>
<dbReference type="PANTHER" id="PTHR39646">
    <property type="entry name" value="RNA POLYMERASE RPB4"/>
    <property type="match status" value="1"/>
</dbReference>
<name>L0AD05_CALLD</name>
<keyword evidence="2" id="KW-1185">Reference proteome</keyword>
<dbReference type="AlphaFoldDB" id="L0AD05"/>
<dbReference type="Proteomes" id="UP000010469">
    <property type="component" value="Chromosome"/>
</dbReference>
<dbReference type="GO" id="GO:0006352">
    <property type="term" value="P:DNA-templated transcription initiation"/>
    <property type="evidence" value="ECO:0007669"/>
    <property type="project" value="InterPro"/>
</dbReference>